<dbReference type="SUPFAM" id="SSF52540">
    <property type="entry name" value="P-loop containing nucleoside triphosphate hydrolases"/>
    <property type="match status" value="1"/>
</dbReference>
<feature type="compositionally biased region" description="Basic and acidic residues" evidence="1">
    <location>
        <begin position="430"/>
        <end position="442"/>
    </location>
</feature>
<feature type="region of interest" description="Disordered" evidence="1">
    <location>
        <begin position="466"/>
        <end position="507"/>
    </location>
</feature>
<dbReference type="NCBIfam" id="NF033849">
    <property type="entry name" value="ser_rich_anae_1"/>
    <property type="match status" value="1"/>
</dbReference>
<name>A0A0P6XR71_9CHLR</name>
<feature type="region of interest" description="Disordered" evidence="1">
    <location>
        <begin position="354"/>
        <end position="390"/>
    </location>
</feature>
<protein>
    <submittedName>
        <fullName evidence="2">Uncharacterized protein</fullName>
    </submittedName>
</protein>
<dbReference type="OrthoDB" id="135833at2"/>
<dbReference type="InterPro" id="IPR051162">
    <property type="entry name" value="T4SS_component"/>
</dbReference>
<feature type="compositionally biased region" description="Basic and acidic residues" evidence="1">
    <location>
        <begin position="311"/>
        <end position="323"/>
    </location>
</feature>
<dbReference type="STRING" id="360411.AC812_02625"/>
<dbReference type="Gene3D" id="3.40.50.300">
    <property type="entry name" value="P-loop containing nucleotide triphosphate hydrolases"/>
    <property type="match status" value="1"/>
</dbReference>
<dbReference type="PANTHER" id="PTHR30121">
    <property type="entry name" value="UNCHARACTERIZED PROTEIN YJGR-RELATED"/>
    <property type="match status" value="1"/>
</dbReference>
<evidence type="ECO:0000313" key="3">
    <source>
        <dbReference type="Proteomes" id="UP000050514"/>
    </source>
</evidence>
<keyword evidence="3" id="KW-1185">Reference proteome</keyword>
<gene>
    <name evidence="2" type="ORF">AC812_02625</name>
</gene>
<organism evidence="2 3">
    <name type="scientific">Bellilinea caldifistulae</name>
    <dbReference type="NCBI Taxonomy" id="360411"/>
    <lineage>
        <taxon>Bacteria</taxon>
        <taxon>Bacillati</taxon>
        <taxon>Chloroflexota</taxon>
        <taxon>Anaerolineae</taxon>
        <taxon>Anaerolineales</taxon>
        <taxon>Anaerolineaceae</taxon>
        <taxon>Bellilinea</taxon>
    </lineage>
</organism>
<dbReference type="InterPro" id="IPR027417">
    <property type="entry name" value="P-loop_NTPase"/>
</dbReference>
<dbReference type="Proteomes" id="UP000050514">
    <property type="component" value="Unassembled WGS sequence"/>
</dbReference>
<proteinExistence type="predicted"/>
<dbReference type="EMBL" id="LGHJ01000008">
    <property type="protein sequence ID" value="KPL77760.1"/>
    <property type="molecule type" value="Genomic_DNA"/>
</dbReference>
<sequence>MNDRSFLHSIKKVSDWLPNWSSWLHPPRNGTPAIPADLQVEKSGVCFIDGQDELDYLWYRLREIEGGREYAGFRVVRLLQLSFLPLEARSDPGLLQKMRTVLRGLYGSQVSFLYLAAGIFNHQQAPVGIIQCYGVSAFAETLDEACARSKRSLAALKAAMSGTYRQIRLDPLNVRLAEWIFLSFNDMKHVLVTVGHTDPRENARGGGSGLLHNPLTDAGPTAQQYTLQQNEILFRGMSDLKEEFLFLVLTSPVQLADITEMLTGLAENTSTWAAWQSGVRGVSFGVSLPALLSGLMAQSATQGYSTSQGEAHSEGQAHTDSQAHTEGQAHTQGFAETQGWSHVETDAESHSFGIAHSQGQSHTEGRAVTEGTAVTESSGHVSSRGSGSSHVDSFNWGLRGGIQPAGVGIGGNVGWGSADGVSSMVSESDMQGHSETESHAETESQADTVSQGTVVSEVLTITHAESNGVFGSHTRSQSDTVSQADTAGQADTKSSADSQMQSQTAGQALGRGVSAGLTVGIAPSLSASNSYQWQFDPAILVTQILRQQQNLLNLASKEGAYYTDVYAMARTEQGKQALMGLIPESFHGTEDVITGVQTRDLTLEESDYISLHARAFTPSTRVETIPEVLSGYMDSTLLTMLQLAAYTAPGMFEQGTALTVQESTPDFAFRPGMAGDVIIGWQWSSETGQLTHTPLRLSFDRHFHTAFCGDTGFGKSVAAERLAYETTRQWHFRSVVLDFGQGWRRALNWSGLDGRVDIRQLYPGAPRPLRWNILKVPRRLYPGRYRTLVSELFANAGRMGPRQLGFLRRALTQVYTNLGILTTDPEVINHQTWGHLQDSVEVAVIQEWRDHNRISGSVSVGHSISDLHPGELQNLAVWRSQRADVRMWVERLKNFYAMLPKGDQASRASLEGVLLRVEQFAEGQMAWQYGAGAESVPVEDLGLLGPAEDPWGLLIVEGGAEMDEYPKAALLALLSSVLYFDSVVRRRESLAGAKFPPMQIFFEEANKVLTGVSGAAADQNVSAGSAEQVSEVFQTFWRDGRKYQIFLHLIAQTVSALPAGILSSCNNGFFFQTKFPHDRDLIMAHIGRSEKGVVNTEYKRYLARIPKRMSIAKLGYSEDVAELEPMLVSPLMVPGSEPSDQEILARLGPY</sequence>
<reference evidence="2 3" key="1">
    <citation type="submission" date="2015-07" db="EMBL/GenBank/DDBJ databases">
        <title>Draft genome of Bellilinea caldifistulae DSM 17877.</title>
        <authorList>
            <person name="Hemp J."/>
            <person name="Ward L.M."/>
            <person name="Pace L.A."/>
            <person name="Fischer W.W."/>
        </authorList>
    </citation>
    <scope>NUCLEOTIDE SEQUENCE [LARGE SCALE GENOMIC DNA]</scope>
    <source>
        <strain evidence="2 3">GOMI-1</strain>
    </source>
</reference>
<comment type="caution">
    <text evidence="2">The sequence shown here is derived from an EMBL/GenBank/DDBJ whole genome shotgun (WGS) entry which is preliminary data.</text>
</comment>
<feature type="compositionally biased region" description="Polar residues" evidence="1">
    <location>
        <begin position="473"/>
        <end position="506"/>
    </location>
</feature>
<feature type="compositionally biased region" description="Low complexity" evidence="1">
    <location>
        <begin position="377"/>
        <end position="390"/>
    </location>
</feature>
<dbReference type="RefSeq" id="WP_061914323.1">
    <property type="nucleotide sequence ID" value="NZ_DF967971.1"/>
</dbReference>
<evidence type="ECO:0000256" key="1">
    <source>
        <dbReference type="SAM" id="MobiDB-lite"/>
    </source>
</evidence>
<dbReference type="PANTHER" id="PTHR30121:SF6">
    <property type="entry name" value="SLR6007 PROTEIN"/>
    <property type="match status" value="1"/>
</dbReference>
<feature type="region of interest" description="Disordered" evidence="1">
    <location>
        <begin position="303"/>
        <end position="329"/>
    </location>
</feature>
<evidence type="ECO:0000313" key="2">
    <source>
        <dbReference type="EMBL" id="KPL77760.1"/>
    </source>
</evidence>
<dbReference type="AlphaFoldDB" id="A0A0P6XR71"/>
<accession>A0A0P6XR71</accession>
<feature type="region of interest" description="Disordered" evidence="1">
    <location>
        <begin position="420"/>
        <end position="451"/>
    </location>
</feature>